<accession>A0A1M6I9B3</accession>
<evidence type="ECO:0000313" key="3">
    <source>
        <dbReference type="Proteomes" id="UP000184050"/>
    </source>
</evidence>
<gene>
    <name evidence="2" type="ORF">SAMN05444280_1161</name>
</gene>
<dbReference type="Proteomes" id="UP000184050">
    <property type="component" value="Unassembled WGS sequence"/>
</dbReference>
<dbReference type="PROSITE" id="PS51318">
    <property type="entry name" value="TAT"/>
    <property type="match status" value="1"/>
</dbReference>
<keyword evidence="2" id="KW-0413">Isomerase</keyword>
<proteinExistence type="predicted"/>
<reference evidence="2 3" key="1">
    <citation type="submission" date="2016-11" db="EMBL/GenBank/DDBJ databases">
        <authorList>
            <person name="Jaros S."/>
            <person name="Januszkiewicz K."/>
            <person name="Wedrychowicz H."/>
        </authorList>
    </citation>
    <scope>NUCLEOTIDE SEQUENCE [LARGE SCALE GENOMIC DNA]</scope>
    <source>
        <strain evidence="2 3">DSM 27063</strain>
    </source>
</reference>
<dbReference type="InterPro" id="IPR013022">
    <property type="entry name" value="Xyl_isomerase-like_TIM-brl"/>
</dbReference>
<evidence type="ECO:0000259" key="1">
    <source>
        <dbReference type="Pfam" id="PF01261"/>
    </source>
</evidence>
<dbReference type="EMBL" id="FQZE01000016">
    <property type="protein sequence ID" value="SHJ31040.1"/>
    <property type="molecule type" value="Genomic_DNA"/>
</dbReference>
<dbReference type="InterPro" id="IPR036237">
    <property type="entry name" value="Xyl_isomerase-like_sf"/>
</dbReference>
<feature type="domain" description="Xylose isomerase-like TIM barrel" evidence="1">
    <location>
        <begin position="57"/>
        <end position="277"/>
    </location>
</feature>
<dbReference type="PANTHER" id="PTHR12110">
    <property type="entry name" value="HYDROXYPYRUVATE ISOMERASE"/>
    <property type="match status" value="1"/>
</dbReference>
<keyword evidence="3" id="KW-1185">Reference proteome</keyword>
<dbReference type="OrthoDB" id="9798407at2"/>
<dbReference type="RefSeq" id="WP_073169383.1">
    <property type="nucleotide sequence ID" value="NZ_FQZE01000016.1"/>
</dbReference>
<dbReference type="SUPFAM" id="SSF51658">
    <property type="entry name" value="Xylose isomerase-like"/>
    <property type="match status" value="1"/>
</dbReference>
<dbReference type="PANTHER" id="PTHR12110:SF41">
    <property type="entry name" value="INOSOSE DEHYDRATASE"/>
    <property type="match status" value="1"/>
</dbReference>
<organism evidence="2 3">
    <name type="scientific">Tangfeifania diversioriginum</name>
    <dbReference type="NCBI Taxonomy" id="1168035"/>
    <lineage>
        <taxon>Bacteria</taxon>
        <taxon>Pseudomonadati</taxon>
        <taxon>Bacteroidota</taxon>
        <taxon>Bacteroidia</taxon>
        <taxon>Marinilabiliales</taxon>
        <taxon>Prolixibacteraceae</taxon>
        <taxon>Tangfeifania</taxon>
    </lineage>
</organism>
<dbReference type="InterPro" id="IPR006311">
    <property type="entry name" value="TAT_signal"/>
</dbReference>
<dbReference type="InterPro" id="IPR050312">
    <property type="entry name" value="IolE/XylAMocC-like"/>
</dbReference>
<dbReference type="Pfam" id="PF01261">
    <property type="entry name" value="AP_endonuc_2"/>
    <property type="match status" value="1"/>
</dbReference>
<protein>
    <submittedName>
        <fullName evidence="2">Sugar phosphate isomerase/epimerase</fullName>
    </submittedName>
</protein>
<dbReference type="GO" id="GO:0016853">
    <property type="term" value="F:isomerase activity"/>
    <property type="evidence" value="ECO:0007669"/>
    <property type="project" value="UniProtKB-KW"/>
</dbReference>
<dbReference type="Gene3D" id="3.20.20.150">
    <property type="entry name" value="Divalent-metal-dependent TIM barrel enzymes"/>
    <property type="match status" value="1"/>
</dbReference>
<sequence>MNTRRNFIKTSIAGAGAMALNPLNMLASEGSAKLKKFGFISGIAGEAMKADWKGTLKKAVEFGFSELEGGTNFASSPQEFVSFCKEIGIQPIAGSVSFRSSNEELKKSFDKIKAHGQEYVLDYWPWYGDVPFSFEDCKKSAERLNEVGALAKNHGLKFLWHNHDNEFREMEEGLPFDYLMENTDPKLVNCEMDIYWVKKGGGDPLGVLKKYTGRVPILHVKDMAPDEDFICPGRGIIDFGPIFKEAKKQGIEHYIVERDNEPDGLGCLQSSAEFLKNLRF</sequence>
<evidence type="ECO:0000313" key="2">
    <source>
        <dbReference type="EMBL" id="SHJ31040.1"/>
    </source>
</evidence>
<dbReference type="AlphaFoldDB" id="A0A1M6I9B3"/>
<dbReference type="STRING" id="1168035.SAMN05444280_1161"/>
<name>A0A1M6I9B3_9BACT</name>